<evidence type="ECO:0000313" key="1">
    <source>
        <dbReference type="EMBL" id="QJA46083.1"/>
    </source>
</evidence>
<dbReference type="AlphaFoldDB" id="A0A6H1ZDU3"/>
<organism evidence="1">
    <name type="scientific">viral metagenome</name>
    <dbReference type="NCBI Taxonomy" id="1070528"/>
    <lineage>
        <taxon>unclassified sequences</taxon>
        <taxon>metagenomes</taxon>
        <taxon>organismal metagenomes</taxon>
    </lineage>
</organism>
<gene>
    <name evidence="1" type="ORF">TM448A00312_0041</name>
    <name evidence="2" type="ORF">TM448B07274_0003</name>
</gene>
<sequence>MKKELIKTKDKDKKYIRVKIYSKIDGYNELNLVFDKKVPIWSSDLTDLFNPSIFSENTRLKITIED</sequence>
<name>A0A6H1ZDU3_9ZZZZ</name>
<reference evidence="1" key="1">
    <citation type="submission" date="2020-03" db="EMBL/GenBank/DDBJ databases">
        <title>The deep terrestrial virosphere.</title>
        <authorList>
            <person name="Holmfeldt K."/>
            <person name="Nilsson E."/>
            <person name="Simone D."/>
            <person name="Lopez-Fernandez M."/>
            <person name="Wu X."/>
            <person name="de Brujin I."/>
            <person name="Lundin D."/>
            <person name="Andersson A."/>
            <person name="Bertilsson S."/>
            <person name="Dopson M."/>
        </authorList>
    </citation>
    <scope>NUCLEOTIDE SEQUENCE</scope>
    <source>
        <strain evidence="1">TM448A00312</strain>
        <strain evidence="2">TM448B07274</strain>
    </source>
</reference>
<dbReference type="EMBL" id="MT144002">
    <property type="protein sequence ID" value="QJA46083.1"/>
    <property type="molecule type" value="Genomic_DNA"/>
</dbReference>
<evidence type="ECO:0000313" key="2">
    <source>
        <dbReference type="EMBL" id="QJI04288.1"/>
    </source>
</evidence>
<proteinExistence type="predicted"/>
<dbReference type="EMBL" id="MT145166">
    <property type="protein sequence ID" value="QJI04288.1"/>
    <property type="molecule type" value="Genomic_DNA"/>
</dbReference>
<protein>
    <submittedName>
        <fullName evidence="1">Uncharacterized protein</fullName>
    </submittedName>
</protein>
<accession>A0A6H1ZDU3</accession>